<reference evidence="2 3" key="1">
    <citation type="journal article" date="2021" name="Elife">
        <title>Chloroplast acquisition without the gene transfer in kleptoplastic sea slugs, Plakobranchus ocellatus.</title>
        <authorList>
            <person name="Maeda T."/>
            <person name="Takahashi S."/>
            <person name="Yoshida T."/>
            <person name="Shimamura S."/>
            <person name="Takaki Y."/>
            <person name="Nagai Y."/>
            <person name="Toyoda A."/>
            <person name="Suzuki Y."/>
            <person name="Arimoto A."/>
            <person name="Ishii H."/>
            <person name="Satoh N."/>
            <person name="Nishiyama T."/>
            <person name="Hasebe M."/>
            <person name="Maruyama T."/>
            <person name="Minagawa J."/>
            <person name="Obokata J."/>
            <person name="Shigenobu S."/>
        </authorList>
    </citation>
    <scope>NUCLEOTIDE SEQUENCE [LARGE SCALE GENOMIC DNA]</scope>
</reference>
<feature type="compositionally biased region" description="Basic and acidic residues" evidence="1">
    <location>
        <begin position="30"/>
        <end position="43"/>
    </location>
</feature>
<evidence type="ECO:0000313" key="3">
    <source>
        <dbReference type="Proteomes" id="UP000762676"/>
    </source>
</evidence>
<proteinExistence type="predicted"/>
<dbReference type="AlphaFoldDB" id="A0AAV4JAW8"/>
<dbReference type="Proteomes" id="UP000762676">
    <property type="component" value="Unassembled WGS sequence"/>
</dbReference>
<accession>A0AAV4JAW8</accession>
<evidence type="ECO:0000256" key="1">
    <source>
        <dbReference type="SAM" id="MobiDB-lite"/>
    </source>
</evidence>
<name>A0AAV4JAW8_9GAST</name>
<sequence length="87" mass="9633">MTPGPDGALTQPGRDAMMPEKMPSNTMTTHRRDSIKKKEEREPGFCYDNPVSNKGKILQEKIWPANAPQPAKLVNTDQPANKDQSAV</sequence>
<protein>
    <submittedName>
        <fullName evidence="2">Uncharacterized protein</fullName>
    </submittedName>
</protein>
<organism evidence="2 3">
    <name type="scientific">Elysia marginata</name>
    <dbReference type="NCBI Taxonomy" id="1093978"/>
    <lineage>
        <taxon>Eukaryota</taxon>
        <taxon>Metazoa</taxon>
        <taxon>Spiralia</taxon>
        <taxon>Lophotrochozoa</taxon>
        <taxon>Mollusca</taxon>
        <taxon>Gastropoda</taxon>
        <taxon>Heterobranchia</taxon>
        <taxon>Euthyneura</taxon>
        <taxon>Panpulmonata</taxon>
        <taxon>Sacoglossa</taxon>
        <taxon>Placobranchoidea</taxon>
        <taxon>Plakobranchidae</taxon>
        <taxon>Elysia</taxon>
    </lineage>
</organism>
<feature type="region of interest" description="Disordered" evidence="1">
    <location>
        <begin position="1"/>
        <end position="52"/>
    </location>
</feature>
<comment type="caution">
    <text evidence="2">The sequence shown here is derived from an EMBL/GenBank/DDBJ whole genome shotgun (WGS) entry which is preliminary data.</text>
</comment>
<gene>
    <name evidence="2" type="ORF">ElyMa_003298600</name>
</gene>
<evidence type="ECO:0000313" key="2">
    <source>
        <dbReference type="EMBL" id="GFS19804.1"/>
    </source>
</evidence>
<keyword evidence="3" id="KW-1185">Reference proteome</keyword>
<feature type="region of interest" description="Disordered" evidence="1">
    <location>
        <begin position="67"/>
        <end position="87"/>
    </location>
</feature>
<feature type="compositionally biased region" description="Polar residues" evidence="1">
    <location>
        <begin position="75"/>
        <end position="87"/>
    </location>
</feature>
<dbReference type="EMBL" id="BMAT01006778">
    <property type="protein sequence ID" value="GFS19804.1"/>
    <property type="molecule type" value="Genomic_DNA"/>
</dbReference>